<keyword evidence="3" id="KW-1185">Reference proteome</keyword>
<proteinExistence type="predicted"/>
<sequence>MGYRLVEEDCSEYPSDPDQRWSPADQKSYAKWQYKLGYRGADADGIPGPKSWKKLHVPAVYE</sequence>
<dbReference type="NCBIfam" id="NF038080">
    <property type="entry name" value="PG_bind_siph"/>
    <property type="match status" value="1"/>
</dbReference>
<organism evidence="2 3">
    <name type="scientific">Streptomyces venetus</name>
    <dbReference type="NCBI Taxonomy" id="1701086"/>
    <lineage>
        <taxon>Bacteria</taxon>
        <taxon>Bacillati</taxon>
        <taxon>Actinomycetota</taxon>
        <taxon>Actinomycetes</taxon>
        <taxon>Kitasatosporales</taxon>
        <taxon>Streptomycetaceae</taxon>
        <taxon>Streptomyces</taxon>
    </lineage>
</organism>
<reference evidence="3" key="1">
    <citation type="journal article" date="2019" name="Int. J. Syst. Evol. Microbiol.">
        <title>The Global Catalogue of Microorganisms (GCM) 10K type strain sequencing project: providing services to taxonomists for standard genome sequencing and annotation.</title>
        <authorList>
            <consortium name="The Broad Institute Genomics Platform"/>
            <consortium name="The Broad Institute Genome Sequencing Center for Infectious Disease"/>
            <person name="Wu L."/>
            <person name="Ma J."/>
        </authorList>
    </citation>
    <scope>NUCLEOTIDE SEQUENCE [LARGE SCALE GENOMIC DNA]</scope>
    <source>
        <strain evidence="3">JCM 31290</strain>
    </source>
</reference>
<feature type="region of interest" description="Disordered" evidence="1">
    <location>
        <begin position="1"/>
        <end position="24"/>
    </location>
</feature>
<evidence type="ECO:0000256" key="1">
    <source>
        <dbReference type="SAM" id="MobiDB-lite"/>
    </source>
</evidence>
<protein>
    <submittedName>
        <fullName evidence="2">Uncharacterized protein</fullName>
    </submittedName>
</protein>
<comment type="caution">
    <text evidence="2">The sequence shown here is derived from an EMBL/GenBank/DDBJ whole genome shotgun (WGS) entry which is preliminary data.</text>
</comment>
<dbReference type="RefSeq" id="WP_345663112.1">
    <property type="nucleotide sequence ID" value="NZ_BAABET010000006.1"/>
</dbReference>
<name>A0ABP8G6Y6_9ACTN</name>
<evidence type="ECO:0000313" key="3">
    <source>
        <dbReference type="Proteomes" id="UP001501115"/>
    </source>
</evidence>
<gene>
    <name evidence="2" type="ORF">GCM10023086_41960</name>
</gene>
<dbReference type="Proteomes" id="UP001501115">
    <property type="component" value="Unassembled WGS sequence"/>
</dbReference>
<dbReference type="InterPro" id="IPR047763">
    <property type="entry name" value="PG_bind_dom_phiBT1-type"/>
</dbReference>
<evidence type="ECO:0000313" key="2">
    <source>
        <dbReference type="EMBL" id="GAA4318487.1"/>
    </source>
</evidence>
<accession>A0ABP8G6Y6</accession>
<dbReference type="EMBL" id="BAABET010000006">
    <property type="protein sequence ID" value="GAA4318487.1"/>
    <property type="molecule type" value="Genomic_DNA"/>
</dbReference>